<organism evidence="1 2">
    <name type="scientific">Arcicella rosea</name>
    <dbReference type="NCBI Taxonomy" id="502909"/>
    <lineage>
        <taxon>Bacteria</taxon>
        <taxon>Pseudomonadati</taxon>
        <taxon>Bacteroidota</taxon>
        <taxon>Cytophagia</taxon>
        <taxon>Cytophagales</taxon>
        <taxon>Flectobacillaceae</taxon>
        <taxon>Arcicella</taxon>
    </lineage>
</organism>
<dbReference type="EMBL" id="JACHKT010000009">
    <property type="protein sequence ID" value="MBB6003025.1"/>
    <property type="molecule type" value="Genomic_DNA"/>
</dbReference>
<evidence type="ECO:0000313" key="1">
    <source>
        <dbReference type="EMBL" id="MBB6003025.1"/>
    </source>
</evidence>
<dbReference type="Proteomes" id="UP000524404">
    <property type="component" value="Unassembled WGS sequence"/>
</dbReference>
<evidence type="ECO:0000313" key="2">
    <source>
        <dbReference type="Proteomes" id="UP000524404"/>
    </source>
</evidence>
<accession>A0A841EIM2</accession>
<reference evidence="1 2" key="1">
    <citation type="submission" date="2020-08" db="EMBL/GenBank/DDBJ databases">
        <title>Functional genomics of gut bacteria from endangered species of beetles.</title>
        <authorList>
            <person name="Carlos-Shanley C."/>
        </authorList>
    </citation>
    <scope>NUCLEOTIDE SEQUENCE [LARGE SCALE GENOMIC DNA]</scope>
    <source>
        <strain evidence="1 2">S00070</strain>
    </source>
</reference>
<gene>
    <name evidence="1" type="ORF">HNP25_001677</name>
</gene>
<dbReference type="AlphaFoldDB" id="A0A841EIM2"/>
<comment type="caution">
    <text evidence="1">The sequence shown here is derived from an EMBL/GenBank/DDBJ whole genome shotgun (WGS) entry which is preliminary data.</text>
</comment>
<name>A0A841EIM2_9BACT</name>
<dbReference type="RefSeq" id="WP_184133149.1">
    <property type="nucleotide sequence ID" value="NZ_JACHKT010000009.1"/>
</dbReference>
<proteinExistence type="predicted"/>
<protein>
    <submittedName>
        <fullName evidence="1">Uncharacterized protein</fullName>
    </submittedName>
</protein>
<sequence>MYQDLHFYIDLDWEKYVEDRETYLSELYELINLAYIHRANVYYSFTQLYEFKNNCEDLDTNFTSSVGNQLEIILQDAISLNNQNHIFEICFAQENTSLNPIKNKSLASVQAFQKQLLISFSSYSNVFLWVKSNSEFERVTIHATSEIIELQNWIVKSSNVKNYNFSNKHGNDKVKANPPKSKEKVSQLLCSDQKAQELLHTAIPNFDEKKGWHYNFDETLTTFIVFPFEGETPQNQFHAFHVEPSEWHKEIPNSIRRFFGK</sequence>
<keyword evidence="2" id="KW-1185">Reference proteome</keyword>